<feature type="region of interest" description="Disordered" evidence="6">
    <location>
        <begin position="1"/>
        <end position="40"/>
    </location>
</feature>
<keyword evidence="3 5" id="KW-0238">DNA-binding</keyword>
<evidence type="ECO:0000313" key="8">
    <source>
        <dbReference type="EMBL" id="MDT0308443.1"/>
    </source>
</evidence>
<dbReference type="RefSeq" id="WP_311631394.1">
    <property type="nucleotide sequence ID" value="NZ_JAVREN010000022.1"/>
</dbReference>
<dbReference type="InterPro" id="IPR001647">
    <property type="entry name" value="HTH_TetR"/>
</dbReference>
<feature type="DNA-binding region" description="H-T-H motif" evidence="5">
    <location>
        <begin position="61"/>
        <end position="80"/>
    </location>
</feature>
<evidence type="ECO:0000259" key="7">
    <source>
        <dbReference type="PROSITE" id="PS50977"/>
    </source>
</evidence>
<dbReference type="EMBL" id="JAVREN010000022">
    <property type="protein sequence ID" value="MDT0308443.1"/>
    <property type="molecule type" value="Genomic_DNA"/>
</dbReference>
<dbReference type="InterPro" id="IPR039538">
    <property type="entry name" value="BetI_C"/>
</dbReference>
<keyword evidence="9" id="KW-1185">Reference proteome</keyword>
<evidence type="ECO:0000256" key="6">
    <source>
        <dbReference type="SAM" id="MobiDB-lite"/>
    </source>
</evidence>
<dbReference type="PANTHER" id="PTHR30055:SF234">
    <property type="entry name" value="HTH-TYPE TRANSCRIPTIONAL REGULATOR BETI"/>
    <property type="match status" value="1"/>
</dbReference>
<gene>
    <name evidence="8" type="ORF">RM780_15950</name>
</gene>
<dbReference type="Pfam" id="PF00440">
    <property type="entry name" value="TetR_N"/>
    <property type="match status" value="1"/>
</dbReference>
<keyword evidence="4" id="KW-0804">Transcription</keyword>
<dbReference type="PROSITE" id="PS50977">
    <property type="entry name" value="HTH_TETR_2"/>
    <property type="match status" value="1"/>
</dbReference>
<evidence type="ECO:0000256" key="2">
    <source>
        <dbReference type="ARBA" id="ARBA00023015"/>
    </source>
</evidence>
<accession>A0ABU2LAY5</accession>
<proteinExistence type="predicted"/>
<keyword evidence="1" id="KW-0678">Repressor</keyword>
<evidence type="ECO:0000256" key="5">
    <source>
        <dbReference type="PROSITE-ProRule" id="PRU00335"/>
    </source>
</evidence>
<dbReference type="SUPFAM" id="SSF48498">
    <property type="entry name" value="Tetracyclin repressor-like, C-terminal domain"/>
    <property type="match status" value="1"/>
</dbReference>
<dbReference type="InterPro" id="IPR036271">
    <property type="entry name" value="Tet_transcr_reg_TetR-rel_C_sf"/>
</dbReference>
<dbReference type="Pfam" id="PF13977">
    <property type="entry name" value="TetR_C_6"/>
    <property type="match status" value="1"/>
</dbReference>
<dbReference type="Gene3D" id="1.10.357.10">
    <property type="entry name" value="Tetracycline Repressor, domain 2"/>
    <property type="match status" value="1"/>
</dbReference>
<dbReference type="SUPFAM" id="SSF46689">
    <property type="entry name" value="Homeodomain-like"/>
    <property type="match status" value="1"/>
</dbReference>
<dbReference type="Proteomes" id="UP001183388">
    <property type="component" value="Unassembled WGS sequence"/>
</dbReference>
<comment type="caution">
    <text evidence="8">The sequence shown here is derived from an EMBL/GenBank/DDBJ whole genome shotgun (WGS) entry which is preliminary data.</text>
</comment>
<sequence length="232" mass="25935">MDNPAASAPSAADSRQPGDEGRTDPPAPRRRTQRERRETTRRRLIDATIAVIAEVGYANASLGLICERSEVSRGGLFRHFDSRLDLMVATAAEVGRRHVAHAREQFTALPEPPTLLEALRLMRDRHRATENVVWFELMVAARTDPDLRERLGETGRRFFADVVEVARLVPGAEVLHPDELEMLVNTLEHTFDGEAIRREIAPGPTAEARRLQLAADFATFLIQRRLDAASDS</sequence>
<protein>
    <submittedName>
        <fullName evidence="8">TetR/AcrR family transcriptional regulator</fullName>
    </submittedName>
</protein>
<keyword evidence="2" id="KW-0805">Transcription regulation</keyword>
<dbReference type="PRINTS" id="PR00455">
    <property type="entry name" value="HTHTETR"/>
</dbReference>
<dbReference type="PANTHER" id="PTHR30055">
    <property type="entry name" value="HTH-TYPE TRANSCRIPTIONAL REGULATOR RUTR"/>
    <property type="match status" value="1"/>
</dbReference>
<evidence type="ECO:0000256" key="1">
    <source>
        <dbReference type="ARBA" id="ARBA00022491"/>
    </source>
</evidence>
<feature type="domain" description="HTH tetR-type" evidence="7">
    <location>
        <begin position="38"/>
        <end position="98"/>
    </location>
</feature>
<evidence type="ECO:0000313" key="9">
    <source>
        <dbReference type="Proteomes" id="UP001183388"/>
    </source>
</evidence>
<evidence type="ECO:0000256" key="4">
    <source>
        <dbReference type="ARBA" id="ARBA00023163"/>
    </source>
</evidence>
<feature type="compositionally biased region" description="Low complexity" evidence="6">
    <location>
        <begin position="1"/>
        <end position="12"/>
    </location>
</feature>
<name>A0ABU2LAY5_9ACTN</name>
<evidence type="ECO:0000256" key="3">
    <source>
        <dbReference type="ARBA" id="ARBA00023125"/>
    </source>
</evidence>
<reference evidence="9" key="1">
    <citation type="submission" date="2023-07" db="EMBL/GenBank/DDBJ databases">
        <title>30 novel species of actinomycetes from the DSMZ collection.</title>
        <authorList>
            <person name="Nouioui I."/>
        </authorList>
    </citation>
    <scope>NUCLEOTIDE SEQUENCE [LARGE SCALE GENOMIC DNA]</scope>
    <source>
        <strain evidence="9">DSM 44917</strain>
    </source>
</reference>
<dbReference type="InterPro" id="IPR009057">
    <property type="entry name" value="Homeodomain-like_sf"/>
</dbReference>
<organism evidence="8 9">
    <name type="scientific">Streptomyces boetiae</name>
    <dbReference type="NCBI Taxonomy" id="3075541"/>
    <lineage>
        <taxon>Bacteria</taxon>
        <taxon>Bacillati</taxon>
        <taxon>Actinomycetota</taxon>
        <taxon>Actinomycetes</taxon>
        <taxon>Kitasatosporales</taxon>
        <taxon>Streptomycetaceae</taxon>
        <taxon>Streptomyces</taxon>
    </lineage>
</organism>
<dbReference type="InterPro" id="IPR050109">
    <property type="entry name" value="HTH-type_TetR-like_transc_reg"/>
</dbReference>